<evidence type="ECO:0000313" key="4">
    <source>
        <dbReference type="EMBL" id="CAD7639449.1"/>
    </source>
</evidence>
<name>A0A7R9QCC0_9ACAR</name>
<feature type="region of interest" description="Disordered" evidence="2">
    <location>
        <begin position="316"/>
        <end position="339"/>
    </location>
</feature>
<evidence type="ECO:0000313" key="5">
    <source>
        <dbReference type="Proteomes" id="UP000759131"/>
    </source>
</evidence>
<dbReference type="PANTHER" id="PTHR31017:SF1">
    <property type="entry name" value="LATE SECRETORY PATHWAY PROTEIN AVL9 HOMOLOG"/>
    <property type="match status" value="1"/>
</dbReference>
<dbReference type="PROSITE" id="PS50211">
    <property type="entry name" value="DENN"/>
    <property type="match status" value="1"/>
</dbReference>
<dbReference type="OrthoDB" id="26278at2759"/>
<dbReference type="InterPro" id="IPR037516">
    <property type="entry name" value="Tripartite_DENN"/>
</dbReference>
<accession>A0A7R9QCC0</accession>
<reference evidence="4" key="1">
    <citation type="submission" date="2020-11" db="EMBL/GenBank/DDBJ databases">
        <authorList>
            <person name="Tran Van P."/>
        </authorList>
    </citation>
    <scope>NUCLEOTIDE SEQUENCE</scope>
</reference>
<dbReference type="PANTHER" id="PTHR31017">
    <property type="entry name" value="LATE SECRETORY PATHWAY PROTEIN AVL9-RELATED"/>
    <property type="match status" value="1"/>
</dbReference>
<feature type="region of interest" description="Disordered" evidence="2">
    <location>
        <begin position="38"/>
        <end position="85"/>
    </location>
</feature>
<evidence type="ECO:0000259" key="3">
    <source>
        <dbReference type="PROSITE" id="PS50211"/>
    </source>
</evidence>
<dbReference type="AlphaFoldDB" id="A0A7R9QCC0"/>
<feature type="region of interest" description="Disordered" evidence="2">
    <location>
        <begin position="384"/>
        <end position="454"/>
    </location>
</feature>
<evidence type="ECO:0000256" key="2">
    <source>
        <dbReference type="SAM" id="MobiDB-lite"/>
    </source>
</evidence>
<dbReference type="InterPro" id="IPR051731">
    <property type="entry name" value="DENND11/AVL9_GEFs"/>
</dbReference>
<sequence length="657" mass="73071">MSGQNNETIVLHLIVVGFHHKKGCLVEYCYPPFDTNAGTDDNTGVDNHSTPSDVTSGDIEDNSAKTSATDTTTPAEPLVGDQRPQPPVDTIVLPEIWKTLPSLALPDGSHNHERDGIYFHLPDLLDHNRTVFGVSCYRQINANKLKAKTSDVTRGTVQKSVVVLSRLPLYGLIEAKLEMITHAYFRELDFSKVSLLEETYHNLNAQLSPQLMTSPELYVGLATRQLVVDFHHKILVLFKLLLLERKVLFYKSPVKPLCVSILSLCSLMPGLIRRGLSHCSVSVHTKHSRQYSADVELSPLKETDEFFVLGAGNQRSTADTTACDGVDGDSGDSADPFVDNTAADTVDKACAPTPTDTTLITESHKIVTKDESDDDLLYERDEVLSARSSNRSSNRSSTKSSTKSSPVKEHREVTAQRSQSVFYDTEPEPTTAGDEVAADGRTQSSTTTTTERIETPPILKLLDEDCGLPLEIFSCGAYLQPYLSLTYLDVLTDVRVRSCLVGATNFLFKQKKDIFDVIVELDAGKVDILDAELRKQLALTTEDLRFAEYLTKTVLTDGENGDIFVDGTGWEGSDEWVRYQFKVYLLHLLRSSEMDENSKDYQSFNTHFVNAWRTTHNYKMWSSVSHPSVFEVTCGHPFGGQLSISDMKLKISQYVLS</sequence>
<proteinExistence type="inferred from homology"/>
<feature type="compositionally biased region" description="Polar residues" evidence="2">
    <location>
        <begin position="38"/>
        <end position="55"/>
    </location>
</feature>
<dbReference type="EMBL" id="CAJPIZ010022095">
    <property type="protein sequence ID" value="CAG2117847.1"/>
    <property type="molecule type" value="Genomic_DNA"/>
</dbReference>
<dbReference type="InterPro" id="IPR018307">
    <property type="entry name" value="ABL9/DENND6_dom"/>
</dbReference>
<organism evidence="4">
    <name type="scientific">Medioppia subpectinata</name>
    <dbReference type="NCBI Taxonomy" id="1979941"/>
    <lineage>
        <taxon>Eukaryota</taxon>
        <taxon>Metazoa</taxon>
        <taxon>Ecdysozoa</taxon>
        <taxon>Arthropoda</taxon>
        <taxon>Chelicerata</taxon>
        <taxon>Arachnida</taxon>
        <taxon>Acari</taxon>
        <taxon>Acariformes</taxon>
        <taxon>Sarcoptiformes</taxon>
        <taxon>Oribatida</taxon>
        <taxon>Brachypylina</taxon>
        <taxon>Oppioidea</taxon>
        <taxon>Oppiidae</taxon>
        <taxon>Medioppia</taxon>
    </lineage>
</organism>
<dbReference type="Proteomes" id="UP000759131">
    <property type="component" value="Unassembled WGS sequence"/>
</dbReference>
<comment type="similarity">
    <text evidence="1">Belongs to the AVL9 family.</text>
</comment>
<dbReference type="Pfam" id="PF09794">
    <property type="entry name" value="Avl9"/>
    <property type="match status" value="1"/>
</dbReference>
<keyword evidence="5" id="KW-1185">Reference proteome</keyword>
<feature type="compositionally biased region" description="Low complexity" evidence="2">
    <location>
        <begin position="441"/>
        <end position="454"/>
    </location>
</feature>
<dbReference type="GO" id="GO:0005737">
    <property type="term" value="C:cytoplasm"/>
    <property type="evidence" value="ECO:0007669"/>
    <property type="project" value="TreeGrafter"/>
</dbReference>
<evidence type="ECO:0000256" key="1">
    <source>
        <dbReference type="ARBA" id="ARBA00038178"/>
    </source>
</evidence>
<gene>
    <name evidence="4" type="ORF">OSB1V03_LOCUS17800</name>
</gene>
<protein>
    <recommendedName>
        <fullName evidence="3">UDENN domain-containing protein</fullName>
    </recommendedName>
</protein>
<feature type="compositionally biased region" description="Low complexity" evidence="2">
    <location>
        <begin position="388"/>
        <end position="405"/>
    </location>
</feature>
<feature type="compositionally biased region" description="Polar residues" evidence="2">
    <location>
        <begin position="64"/>
        <end position="74"/>
    </location>
</feature>
<feature type="domain" description="UDENN" evidence="3">
    <location>
        <begin position="61"/>
        <end position="473"/>
    </location>
</feature>
<dbReference type="EMBL" id="OC876670">
    <property type="protein sequence ID" value="CAD7639449.1"/>
    <property type="molecule type" value="Genomic_DNA"/>
</dbReference>